<evidence type="ECO:0000313" key="3">
    <source>
        <dbReference type="Proteomes" id="UP000800035"/>
    </source>
</evidence>
<dbReference type="PANTHER" id="PTHR46599">
    <property type="entry name" value="PIGGYBAC TRANSPOSABLE ELEMENT-DERIVED PROTEIN 4"/>
    <property type="match status" value="1"/>
</dbReference>
<feature type="non-terminal residue" evidence="2">
    <location>
        <position position="1"/>
    </location>
</feature>
<protein>
    <recommendedName>
        <fullName evidence="1">PiggyBac transposable element-derived protein domain-containing protein</fullName>
    </recommendedName>
</protein>
<feature type="domain" description="PiggyBac transposable element-derived protein" evidence="1">
    <location>
        <begin position="4"/>
        <end position="319"/>
    </location>
</feature>
<dbReference type="EMBL" id="ML976993">
    <property type="protein sequence ID" value="KAF1955799.1"/>
    <property type="molecule type" value="Genomic_DNA"/>
</dbReference>
<dbReference type="OrthoDB" id="3777254at2759"/>
<dbReference type="InterPro" id="IPR029526">
    <property type="entry name" value="PGBD"/>
</dbReference>
<dbReference type="Pfam" id="PF13843">
    <property type="entry name" value="DDE_Tnp_1_7"/>
    <property type="match status" value="1"/>
</dbReference>
<sequence>QIDRYLYCTEVNQSFKSPFGRVWDLSEHIRKRSLKLWHPGKHLCVNEAIARFTGRASEIIIIKTKPTPEGYKVWVLASDGVVLNWLFHAKGAGRGPVNLLDVNLAEIPAFTPTKSVPITLVLAKDAASNRLFALGSHTVWNDNLFNTVPMLEYLRKEGIGCAGTVRTTATRTEERFEDAARAEAQEPEPTVRARGNKKLAKERFNGDLALSEHKTVLQAAWRDSQVVLFATTVADGTTYVERRRKRPAEASRNKKPFEKAFSNAPVKLLSIPEMIDAYNHHKSEVDRFDQTRSYYSTQRARRRTWKPLLYLLLDLTLSNIYRMSTYSERAAARSGGHKNFLYQLIEQLFERGKRLSNGSHKRKRLDDVAPGEQSHHIEPVRMWAESKTCIACSENGRTNNATATGRAPLKEISGNKKASRRTPRTLYGCKLCRTEHLRRANTIRSVDISMSSSIK</sequence>
<gene>
    <name evidence="2" type="ORF">CC80DRAFT_492759</name>
</gene>
<keyword evidence="3" id="KW-1185">Reference proteome</keyword>
<reference evidence="2" key="1">
    <citation type="journal article" date="2020" name="Stud. Mycol.">
        <title>101 Dothideomycetes genomes: a test case for predicting lifestyles and emergence of pathogens.</title>
        <authorList>
            <person name="Haridas S."/>
            <person name="Albert R."/>
            <person name="Binder M."/>
            <person name="Bloem J."/>
            <person name="Labutti K."/>
            <person name="Salamov A."/>
            <person name="Andreopoulos B."/>
            <person name="Baker S."/>
            <person name="Barry K."/>
            <person name="Bills G."/>
            <person name="Bluhm B."/>
            <person name="Cannon C."/>
            <person name="Castanera R."/>
            <person name="Culley D."/>
            <person name="Daum C."/>
            <person name="Ezra D."/>
            <person name="Gonzalez J."/>
            <person name="Henrissat B."/>
            <person name="Kuo A."/>
            <person name="Liang C."/>
            <person name="Lipzen A."/>
            <person name="Lutzoni F."/>
            <person name="Magnuson J."/>
            <person name="Mondo S."/>
            <person name="Nolan M."/>
            <person name="Ohm R."/>
            <person name="Pangilinan J."/>
            <person name="Park H.-J."/>
            <person name="Ramirez L."/>
            <person name="Alfaro M."/>
            <person name="Sun H."/>
            <person name="Tritt A."/>
            <person name="Yoshinaga Y."/>
            <person name="Zwiers L.-H."/>
            <person name="Turgeon B."/>
            <person name="Goodwin S."/>
            <person name="Spatafora J."/>
            <person name="Crous P."/>
            <person name="Grigoriev I."/>
        </authorList>
    </citation>
    <scope>NUCLEOTIDE SEQUENCE</scope>
    <source>
        <strain evidence="2">CBS 675.92</strain>
    </source>
</reference>
<evidence type="ECO:0000259" key="1">
    <source>
        <dbReference type="Pfam" id="PF13843"/>
    </source>
</evidence>
<organism evidence="2 3">
    <name type="scientific">Byssothecium circinans</name>
    <dbReference type="NCBI Taxonomy" id="147558"/>
    <lineage>
        <taxon>Eukaryota</taxon>
        <taxon>Fungi</taxon>
        <taxon>Dikarya</taxon>
        <taxon>Ascomycota</taxon>
        <taxon>Pezizomycotina</taxon>
        <taxon>Dothideomycetes</taxon>
        <taxon>Pleosporomycetidae</taxon>
        <taxon>Pleosporales</taxon>
        <taxon>Massarineae</taxon>
        <taxon>Massarinaceae</taxon>
        <taxon>Byssothecium</taxon>
    </lineage>
</organism>
<dbReference type="PANTHER" id="PTHR46599:SF3">
    <property type="entry name" value="PIGGYBAC TRANSPOSABLE ELEMENT-DERIVED PROTEIN 4"/>
    <property type="match status" value="1"/>
</dbReference>
<accession>A0A6A5TVN2</accession>
<dbReference type="Proteomes" id="UP000800035">
    <property type="component" value="Unassembled WGS sequence"/>
</dbReference>
<proteinExistence type="predicted"/>
<dbReference type="AlphaFoldDB" id="A0A6A5TVN2"/>
<evidence type="ECO:0000313" key="2">
    <source>
        <dbReference type="EMBL" id="KAF1955799.1"/>
    </source>
</evidence>
<name>A0A6A5TVN2_9PLEO</name>